<name>A0ACA9SCT0_9GLOM</name>
<dbReference type="Proteomes" id="UP000789920">
    <property type="component" value="Unassembled WGS sequence"/>
</dbReference>
<sequence length="70" mass="7820">NVECGEMQNQCQTQGDAKPISNANKQIKPTNTKRRKPVKAKRGKPVKAKRGTNERKGGKANEFEFFVMTA</sequence>
<evidence type="ECO:0000313" key="1">
    <source>
        <dbReference type="EMBL" id="CAG8834280.1"/>
    </source>
</evidence>
<feature type="non-terminal residue" evidence="1">
    <location>
        <position position="70"/>
    </location>
</feature>
<feature type="non-terminal residue" evidence="1">
    <location>
        <position position="1"/>
    </location>
</feature>
<accession>A0ACA9SCT0</accession>
<evidence type="ECO:0000313" key="2">
    <source>
        <dbReference type="Proteomes" id="UP000789920"/>
    </source>
</evidence>
<dbReference type="EMBL" id="CAJVQC010108725">
    <property type="protein sequence ID" value="CAG8834280.1"/>
    <property type="molecule type" value="Genomic_DNA"/>
</dbReference>
<proteinExistence type="predicted"/>
<protein>
    <submittedName>
        <fullName evidence="1">114_t:CDS:1</fullName>
    </submittedName>
</protein>
<gene>
    <name evidence="1" type="ORF">RPERSI_LOCUS29143</name>
</gene>
<comment type="caution">
    <text evidence="1">The sequence shown here is derived from an EMBL/GenBank/DDBJ whole genome shotgun (WGS) entry which is preliminary data.</text>
</comment>
<organism evidence="1 2">
    <name type="scientific">Racocetra persica</name>
    <dbReference type="NCBI Taxonomy" id="160502"/>
    <lineage>
        <taxon>Eukaryota</taxon>
        <taxon>Fungi</taxon>
        <taxon>Fungi incertae sedis</taxon>
        <taxon>Mucoromycota</taxon>
        <taxon>Glomeromycotina</taxon>
        <taxon>Glomeromycetes</taxon>
        <taxon>Diversisporales</taxon>
        <taxon>Gigasporaceae</taxon>
        <taxon>Racocetra</taxon>
    </lineage>
</organism>
<reference evidence="1" key="1">
    <citation type="submission" date="2021-06" db="EMBL/GenBank/DDBJ databases">
        <authorList>
            <person name="Kallberg Y."/>
            <person name="Tangrot J."/>
            <person name="Rosling A."/>
        </authorList>
    </citation>
    <scope>NUCLEOTIDE SEQUENCE</scope>
    <source>
        <strain evidence="1">MA461A</strain>
    </source>
</reference>
<keyword evidence="2" id="KW-1185">Reference proteome</keyword>